<keyword evidence="2" id="KW-1185">Reference proteome</keyword>
<reference evidence="1 2" key="1">
    <citation type="submission" date="2022-10" db="EMBL/GenBank/DDBJ databases">
        <title>Luteolibacter arcticus strain CCTCC AB 2014275, whole genome shotgun sequencing project.</title>
        <authorList>
            <person name="Zhao G."/>
            <person name="Shen L."/>
        </authorList>
    </citation>
    <scope>NUCLEOTIDE SEQUENCE [LARGE SCALE GENOMIC DNA]</scope>
    <source>
        <strain evidence="1 2">CCTCC AB 2014275</strain>
    </source>
</reference>
<sequence>MATTNPSPIPTTASDRSVKRRCEWCHQLFTAPARGNGGRQASYCSNAHKQAAYRARKSAAPAENL</sequence>
<comment type="caution">
    <text evidence="1">The sequence shown here is derived from an EMBL/GenBank/DDBJ whole genome shotgun (WGS) entry which is preliminary data.</text>
</comment>
<dbReference type="Proteomes" id="UP001320876">
    <property type="component" value="Unassembled WGS sequence"/>
</dbReference>
<gene>
    <name evidence="1" type="ORF">OKA05_27790</name>
</gene>
<protein>
    <recommendedName>
        <fullName evidence="3">HNH endonuclease</fullName>
    </recommendedName>
</protein>
<evidence type="ECO:0008006" key="3">
    <source>
        <dbReference type="Google" id="ProtNLM"/>
    </source>
</evidence>
<accession>A0ABT3GSB4</accession>
<proteinExistence type="predicted"/>
<evidence type="ECO:0000313" key="1">
    <source>
        <dbReference type="EMBL" id="MCW1926385.1"/>
    </source>
</evidence>
<dbReference type="RefSeq" id="WP_264490493.1">
    <property type="nucleotide sequence ID" value="NZ_JAPDDT010000025.1"/>
</dbReference>
<dbReference type="EMBL" id="JAPDDT010000025">
    <property type="protein sequence ID" value="MCW1926385.1"/>
    <property type="molecule type" value="Genomic_DNA"/>
</dbReference>
<evidence type="ECO:0000313" key="2">
    <source>
        <dbReference type="Proteomes" id="UP001320876"/>
    </source>
</evidence>
<name>A0ABT3GSB4_9BACT</name>
<organism evidence="1 2">
    <name type="scientific">Luteolibacter arcticus</name>
    <dbReference type="NCBI Taxonomy" id="1581411"/>
    <lineage>
        <taxon>Bacteria</taxon>
        <taxon>Pseudomonadati</taxon>
        <taxon>Verrucomicrobiota</taxon>
        <taxon>Verrucomicrobiia</taxon>
        <taxon>Verrucomicrobiales</taxon>
        <taxon>Verrucomicrobiaceae</taxon>
        <taxon>Luteolibacter</taxon>
    </lineage>
</organism>